<dbReference type="GO" id="GO:0030150">
    <property type="term" value="P:protein import into mitochondrial matrix"/>
    <property type="evidence" value="ECO:0007669"/>
    <property type="project" value="InterPro"/>
</dbReference>
<feature type="domain" description="UBA" evidence="22">
    <location>
        <begin position="575"/>
        <end position="614"/>
    </location>
</feature>
<dbReference type="GO" id="GO:0000387">
    <property type="term" value="P:spliceosomal snRNP assembly"/>
    <property type="evidence" value="ECO:0007669"/>
    <property type="project" value="UniProtKB-UniRule"/>
</dbReference>
<dbReference type="PANTHER" id="PTHR10605">
    <property type="entry name" value="HEPARAN SULFATE SULFOTRANSFERASE"/>
    <property type="match status" value="1"/>
</dbReference>
<dbReference type="GO" id="GO:0000243">
    <property type="term" value="C:commitment complex"/>
    <property type="evidence" value="ECO:0007669"/>
    <property type="project" value="UniProtKB-UniRule"/>
</dbReference>
<evidence type="ECO:0000256" key="15">
    <source>
        <dbReference type="ARBA" id="ARBA00023274"/>
    </source>
</evidence>
<keyword evidence="6 17" id="KW-0479">Metal-binding</keyword>
<organism evidence="24 25">
    <name type="scientific">Meloidogyne javanica</name>
    <name type="common">Root-knot nematode worm</name>
    <dbReference type="NCBI Taxonomy" id="6303"/>
    <lineage>
        <taxon>Eukaryota</taxon>
        <taxon>Metazoa</taxon>
        <taxon>Ecdysozoa</taxon>
        <taxon>Nematoda</taxon>
        <taxon>Chromadorea</taxon>
        <taxon>Rhabditida</taxon>
        <taxon>Tylenchina</taxon>
        <taxon>Tylenchomorpha</taxon>
        <taxon>Tylenchoidea</taxon>
        <taxon>Meloidogynidae</taxon>
        <taxon>Meloidogyninae</taxon>
        <taxon>Meloidogyne</taxon>
        <taxon>Meloidogyne incognita group</taxon>
    </lineage>
</organism>
<dbReference type="Gene3D" id="3.10.450.320">
    <property type="entry name" value="Mitochondrial import inner membrane translocase subunit Tim21"/>
    <property type="match status" value="1"/>
</dbReference>
<dbReference type="Pfam" id="PF00685">
    <property type="entry name" value="Sulfotransfer_1"/>
    <property type="match status" value="1"/>
</dbReference>
<dbReference type="SUPFAM" id="SSF46934">
    <property type="entry name" value="UBA-like"/>
    <property type="match status" value="1"/>
</dbReference>
<dbReference type="PROSITE" id="PS50030">
    <property type="entry name" value="UBA"/>
    <property type="match status" value="1"/>
</dbReference>
<keyword evidence="11 20" id="KW-1015">Disulfide bond</keyword>
<dbReference type="InterPro" id="IPR000863">
    <property type="entry name" value="Sulfotransferase_dom"/>
</dbReference>
<dbReference type="InterPro" id="IPR036236">
    <property type="entry name" value="Znf_C2H2_sf"/>
</dbReference>
<evidence type="ECO:0000256" key="20">
    <source>
        <dbReference type="PIRSR" id="PIRSR637359-3"/>
    </source>
</evidence>
<dbReference type="GO" id="GO:0071004">
    <property type="term" value="C:U2-type prespliceosome"/>
    <property type="evidence" value="ECO:0007669"/>
    <property type="project" value="UniProtKB-UniRule"/>
</dbReference>
<dbReference type="InterPro" id="IPR000690">
    <property type="entry name" value="Matrin/U1-C_Znf_C2H2"/>
</dbReference>
<name>A0A915MUG2_MELJA</name>
<feature type="domain" description="Matrin-type" evidence="23">
    <location>
        <begin position="1562"/>
        <end position="1594"/>
    </location>
</feature>
<evidence type="ECO:0000256" key="7">
    <source>
        <dbReference type="ARBA" id="ARBA00022771"/>
    </source>
</evidence>
<dbReference type="FunFam" id="3.30.160.60:FF:000059">
    <property type="entry name" value="U1 small nuclear ribonucleoprotein C"/>
    <property type="match status" value="1"/>
</dbReference>
<keyword evidence="10 17" id="KW-0694">RNA-binding</keyword>
<comment type="subcellular location">
    <subcellularLocation>
        <location evidence="1 17">Nucleus</location>
    </subcellularLocation>
</comment>
<evidence type="ECO:0000256" key="3">
    <source>
        <dbReference type="ARBA" id="ARBA00005093"/>
    </source>
</evidence>
<comment type="pathway">
    <text evidence="3">Glycan metabolism; heparan sulfate biosynthesis.</text>
</comment>
<feature type="disulfide bond" evidence="20">
    <location>
        <begin position="1528"/>
        <end position="1539"/>
    </location>
</feature>
<dbReference type="GO" id="GO:0005685">
    <property type="term" value="C:U1 snRNP"/>
    <property type="evidence" value="ECO:0007669"/>
    <property type="project" value="UniProtKB-UniRule"/>
</dbReference>
<feature type="binding site" evidence="19">
    <location>
        <position position="1425"/>
    </location>
    <ligand>
        <name>3'-phosphoadenylyl sulfate</name>
        <dbReference type="ChEBI" id="CHEBI:58339"/>
    </ligand>
</feature>
<feature type="compositionally biased region" description="Low complexity" evidence="21">
    <location>
        <begin position="514"/>
        <end position="524"/>
    </location>
</feature>
<comment type="subunit">
    <text evidence="17">U1 snRNP is composed of the 7 core Sm proteins B/B', D1, D2, D3, E, F and G that assemble in a heptameric protein ring on the Sm site of the small nuclear RNA to form the core snRNP, and at least 3 U1 snRNP-specific proteins U1-70K, U1-A and U1-C. U1-C interacts with U1 snRNA and the 5' splice-site region of the pre-mRNA.</text>
</comment>
<keyword evidence="15 17" id="KW-0687">Ribonucleoprotein</keyword>
<dbReference type="GO" id="GO:0008270">
    <property type="term" value="F:zinc ion binding"/>
    <property type="evidence" value="ECO:0007669"/>
    <property type="project" value="UniProtKB-UniRule"/>
</dbReference>
<dbReference type="InterPro" id="IPR003604">
    <property type="entry name" value="Matrin/U1-like-C_Znf_C2H2"/>
</dbReference>
<dbReference type="Proteomes" id="UP000887561">
    <property type="component" value="Unplaced"/>
</dbReference>
<evidence type="ECO:0000256" key="8">
    <source>
        <dbReference type="ARBA" id="ARBA00022801"/>
    </source>
</evidence>
<dbReference type="GO" id="GO:0019213">
    <property type="term" value="F:deacetylase activity"/>
    <property type="evidence" value="ECO:0007669"/>
    <property type="project" value="TreeGrafter"/>
</dbReference>
<evidence type="ECO:0000256" key="9">
    <source>
        <dbReference type="ARBA" id="ARBA00022833"/>
    </source>
</evidence>
<proteinExistence type="inferred from homology"/>
<feature type="compositionally biased region" description="Polar residues" evidence="21">
    <location>
        <begin position="292"/>
        <end position="305"/>
    </location>
</feature>
<evidence type="ECO:0000256" key="16">
    <source>
        <dbReference type="ARBA" id="ARBA00046357"/>
    </source>
</evidence>
<evidence type="ECO:0000259" key="23">
    <source>
        <dbReference type="PROSITE" id="PS50171"/>
    </source>
</evidence>
<dbReference type="HAMAP" id="MF_03153">
    <property type="entry name" value="U1_C"/>
    <property type="match status" value="1"/>
</dbReference>
<feature type="compositionally biased region" description="Polar residues" evidence="21">
    <location>
        <begin position="1706"/>
        <end position="1717"/>
    </location>
</feature>
<evidence type="ECO:0000313" key="25">
    <source>
        <dbReference type="WBParaSite" id="scaffold5650_cov184.g9805"/>
    </source>
</evidence>
<dbReference type="InterPro" id="IPR009060">
    <property type="entry name" value="UBA-like_sf"/>
</dbReference>
<feature type="binding site" evidence="19">
    <location>
        <position position="1527"/>
    </location>
    <ligand>
        <name>3'-phosphoadenylyl sulfate</name>
        <dbReference type="ChEBI" id="CHEBI:58339"/>
    </ligand>
</feature>
<evidence type="ECO:0000259" key="22">
    <source>
        <dbReference type="PROSITE" id="PS50030"/>
    </source>
</evidence>
<evidence type="ECO:0000256" key="13">
    <source>
        <dbReference type="ARBA" id="ARBA00023242"/>
    </source>
</evidence>
<dbReference type="Pfam" id="PF06220">
    <property type="entry name" value="zf-U1"/>
    <property type="match status" value="1"/>
</dbReference>
<evidence type="ECO:0000256" key="5">
    <source>
        <dbReference type="ARBA" id="ARBA00022679"/>
    </source>
</evidence>
<evidence type="ECO:0000256" key="18">
    <source>
        <dbReference type="PIRSR" id="PIRSR637359-1"/>
    </source>
</evidence>
<dbReference type="GO" id="GO:0015016">
    <property type="term" value="F:heparan sulfate N-sulfotransferase activity"/>
    <property type="evidence" value="ECO:0007669"/>
    <property type="project" value="InterPro"/>
</dbReference>
<dbReference type="GO" id="GO:0000395">
    <property type="term" value="P:mRNA 5'-splice site recognition"/>
    <property type="evidence" value="ECO:0007669"/>
    <property type="project" value="UniProtKB-UniRule"/>
</dbReference>
<evidence type="ECO:0000256" key="12">
    <source>
        <dbReference type="ARBA" id="ARBA00023180"/>
    </source>
</evidence>
<dbReference type="InterPro" id="IPR013261">
    <property type="entry name" value="Tim21"/>
</dbReference>
<evidence type="ECO:0000256" key="14">
    <source>
        <dbReference type="ARBA" id="ARBA00023268"/>
    </source>
</evidence>
<keyword evidence="9 17" id="KW-0862">Zinc</keyword>
<keyword evidence="7 17" id="KW-0863">Zinc-finger</keyword>
<comment type="function">
    <text evidence="17">Component of the spliceosomal U1 snRNP, which is essential for recognition of the pre-mRNA 5' splice-site and the subsequent assembly of the spliceosome. U1-C is directly involved in initial 5' splice-site recognition for both constitutive and regulated alternative splicing. The interaction with the 5' splice-site seems to precede base-pairing between the pre-mRNA and the U1 snRNA. Stimulates commitment or early (E) complex formation by stabilizing the base pairing of the 5' end of the U1 snRNA and the 5' splice-site region.</text>
</comment>
<evidence type="ECO:0000256" key="21">
    <source>
        <dbReference type="SAM" id="MobiDB-lite"/>
    </source>
</evidence>
<keyword evidence="12" id="KW-0325">Glycoprotein</keyword>
<dbReference type="Gene3D" id="3.40.50.300">
    <property type="entry name" value="P-loop containing nucleotide triphosphate hydrolases"/>
    <property type="match status" value="1"/>
</dbReference>
<keyword evidence="14" id="KW-0511">Multifunctional enzyme</keyword>
<dbReference type="PROSITE" id="PS50171">
    <property type="entry name" value="ZF_MATRIN"/>
    <property type="match status" value="1"/>
</dbReference>
<evidence type="ECO:0000256" key="6">
    <source>
        <dbReference type="ARBA" id="ARBA00022723"/>
    </source>
</evidence>
<comment type="pathway">
    <text evidence="2">Glycan metabolism; heparin biosynthesis.</text>
</comment>
<dbReference type="GO" id="GO:0030627">
    <property type="term" value="F:pre-mRNA 5'-splice site binding"/>
    <property type="evidence" value="ECO:0007669"/>
    <property type="project" value="InterPro"/>
</dbReference>
<evidence type="ECO:0000256" key="4">
    <source>
        <dbReference type="ARBA" id="ARBA00010420"/>
    </source>
</evidence>
<feature type="region of interest" description="Disordered" evidence="21">
    <location>
        <begin position="279"/>
        <end position="305"/>
    </location>
</feature>
<comment type="similarity">
    <text evidence="17">Belongs to the U1 small nuclear ribonucleoprotein C family.</text>
</comment>
<keyword evidence="24" id="KW-1185">Reference proteome</keyword>
<feature type="active site" description="For sulfotransferase activity" evidence="18">
    <location>
        <position position="1326"/>
    </location>
</feature>
<dbReference type="Pfam" id="PF00627">
    <property type="entry name" value="UBA"/>
    <property type="match status" value="1"/>
</dbReference>
<dbReference type="InterPro" id="IPR017340">
    <property type="entry name" value="U1_snRNP-C"/>
</dbReference>
<evidence type="ECO:0000256" key="11">
    <source>
        <dbReference type="ARBA" id="ARBA00023157"/>
    </source>
</evidence>
<feature type="region of interest" description="Disordered" evidence="21">
    <location>
        <begin position="1687"/>
        <end position="1717"/>
    </location>
</feature>
<dbReference type="PANTHER" id="PTHR10605:SF56">
    <property type="entry name" value="BIFUNCTIONAL HEPARAN SULFATE N-DEACETYLASE_N-SULFOTRANSFERASE"/>
    <property type="match status" value="1"/>
</dbReference>
<dbReference type="InterPro" id="IPR027417">
    <property type="entry name" value="P-loop_NTPase"/>
</dbReference>
<dbReference type="InterPro" id="IPR013085">
    <property type="entry name" value="U1-CZ_Znf_C2H2"/>
</dbReference>
<dbReference type="SUPFAM" id="SSF57667">
    <property type="entry name" value="beta-beta-alpha zinc fingers"/>
    <property type="match status" value="1"/>
</dbReference>
<evidence type="ECO:0000256" key="2">
    <source>
        <dbReference type="ARBA" id="ARBA00004841"/>
    </source>
</evidence>
<dbReference type="GO" id="GO:0005744">
    <property type="term" value="C:TIM23 mitochondrial import inner membrane translocase complex"/>
    <property type="evidence" value="ECO:0007669"/>
    <property type="project" value="InterPro"/>
</dbReference>
<dbReference type="SUPFAM" id="SSF52540">
    <property type="entry name" value="P-loop containing nucleoside triphosphate hydrolases"/>
    <property type="match status" value="1"/>
</dbReference>
<dbReference type="GO" id="GO:0003729">
    <property type="term" value="F:mRNA binding"/>
    <property type="evidence" value="ECO:0007669"/>
    <property type="project" value="UniProtKB-UniRule"/>
</dbReference>
<keyword evidence="8" id="KW-0378">Hydrolase</keyword>
<dbReference type="InterPro" id="IPR015940">
    <property type="entry name" value="UBA"/>
</dbReference>
<comment type="subunit">
    <text evidence="16">Component of the U1 snRNP. The U1 snRNP is composed of the U1 snRNA and the 7 core Sm proteins SNRPB, SNRPD1, SNRPD2, SNRPD3, SNRPE, SNRPF and SNRPG that assemble in a heptameric protein ring on the Sm site of the small nuclear RNA to form the core snRNP, and at least 3 U1 snRNP-specific proteins SNRNP70/U1-70K, SNRPA/U1-A and SNRPC/U1-C. SNRPC/U1-C interacts with U1 snRNA and the 5' splice-site region of the pre-mRNA. Interacts (via N-terminus) with TIA1 (via C-terminus); thereby promoting spliceosomal U1 snRNP recruitment to 5' splice sites.</text>
</comment>
<dbReference type="GO" id="GO:0000139">
    <property type="term" value="C:Golgi membrane"/>
    <property type="evidence" value="ECO:0007669"/>
    <property type="project" value="UniProtKB-SubCell"/>
</dbReference>
<dbReference type="GO" id="GO:0016787">
    <property type="term" value="F:hydrolase activity"/>
    <property type="evidence" value="ECO:0007669"/>
    <property type="project" value="UniProtKB-KW"/>
</dbReference>
<feature type="binding site" evidence="19">
    <location>
        <begin position="1544"/>
        <end position="1548"/>
    </location>
    <ligand>
        <name>3'-phosphoadenylyl sulfate</name>
        <dbReference type="ChEBI" id="CHEBI:58339"/>
    </ligand>
</feature>
<dbReference type="InterPro" id="IPR037359">
    <property type="entry name" value="NST/OST"/>
</dbReference>
<dbReference type="Pfam" id="PF08294">
    <property type="entry name" value="TIM21"/>
    <property type="match status" value="1"/>
</dbReference>
<feature type="region of interest" description="Disordered" evidence="21">
    <location>
        <begin position="512"/>
        <end position="531"/>
    </location>
</feature>
<dbReference type="InterPro" id="IPR021930">
    <property type="entry name" value="Heparan_SO4_deacetylase_dom"/>
</dbReference>
<dbReference type="WBParaSite" id="scaffold5650_cov184.g9805">
    <property type="protein sequence ID" value="scaffold5650_cov184.g9805"/>
    <property type="gene ID" value="scaffold5650_cov184.g9805"/>
</dbReference>
<sequence>KAVIEDDSVEHVLLGDYMAIMGVMIETILSNRNVQDNIQTINELNIPVRLVKLLSEAKKPNPVLLNSSYLPNLANILCCILRQTSKVDDAFSYLLERCSFELSAYSTEKECQQEKLFQLTRLSSLINTMNILMKSVIHAQGSYDSIRPLLLHHFATDDPSRGFIDTLFDTYKSMSSKLLANDKIFNAARQTTSQILEDTTKVRDLLRIDDDQSLYEQRMEVDSQATTVPSSSIFRTGNIHPPPSMYSVNQPISFTINIGRATTTAYSSGSDIFTNYRSGPTNSNSIESNSNTVGTTSEATPASNSTLTERSLNSVVYRCHRQISELITCIGKIFCNASVLKVRQRLAISLQLSHETIKKDFRNVSTLILGGVQRLLQTSEIDSSISALYFTTPLNFLKKFLIDDINNIQQLLPDFYLSGCYKNFFALVTDCFKSNITKEEFTTIIHSWLNIAQKFSSPNLATQRNGAQQQPPQQRITVDGFELKNFLAIAQKDTFSAICSMLKELMKHCETFSDDPSMPSTSTSSDKDKSGNEQAAFKLLEKLLEFMKGLLKDMMKLLELTEGKAEAPAEIPVAEIDPAKIQQLVEMGFSQSDAVDALLVTSSVPEAAEHLVSMLERNPTAPIVAASAALAEELASNAIVEAALAPQLSGPKALDDTQKRESTLMEQDTPLSALKPLNRDDLQERVEFICKDIVTHCLRLLNKNRSVVLGLAELITIFAEDHLARSWVDDEFIGLLINELSIELDKLSSGGQQKDDETDLQVLCRIGANSLSICGRRYVNSKLLLNSNLRLTTMVRLYSNKNEVKTTKNITKEIAEPERSYLEDILDESEEKPKTTGQKVKRAAETSFYVSVGLASLAVLGGLVYLLVKELFSFSSPNGVYRDAFKRVKKDDRCFELFGEGLRAHGETSGRGRRRHIANQRFEKDGQQRLRIMFHLKGDKANGKVHAEVANIDGKWDYRKIGKDGCEYSFFETEQTDWTLFKEVLPNSIPLLEATTSEGKIFYPAFLFNEGMHAIFGAKPDHWIVYIALLDTINYFAPSIYSENLERFIQIDIDDVFVGASGSLFTANDIRALINLQEELRNSIENFTFSLGFSGYFFRHGSDAEIEGNDFLVANAKNFNWFPHMWRHNHAHEHSSDYLLALMAQNKFFAENYGIPTKLSYAIAPIHSGYPHYWPSSQRRGFIYGNISVLPRQTCGLFTHTHYFHAYPGGINNFLNGIYGGAVFKTLLLNKFSIFMTHQQNFANDRLGSFTFSNLIKFVKCWTNLKLKWIEPVEMAKRYFEKFKSEETLLYTNFCTDKRHIRMLPVTTSCDKFQHLSNLVILGPQKTGTTALSMFLQIHPNISTNLPIPGYFEELQFFAGPNYNKGIDWYVENFVSNESSLPSLIRFEKSANYFDNPKAPAAISALLPNAKLIVVFSDPIRRAYSWYKHMQAKNDSVTLKYSVEEVFIGNFTETDHLKRRSLLPGLYAQHLENWFDFFPPSNFLFVDGDKLRNEPYLVLRDLFNKLELPIVANLSNRLKFSQKKGFYCIVLDNKASLHCLGISKGRRYEPMTERLRKKMPKYYCDYCDAFLTHDSPSVRKTHNSGRKHKENVRHFYQAWMEEQAQKLIDATTKAFTTQRMMAPNMIPPIAPAGMMPRPFLMPPMGMLRPPIMPPNSSGFFMPPVPTTGFSIANPGMPPGMPRIPIPHMPMPPTTTGSGGESGGQPQLRTQIKMQPPE</sequence>
<protein>
    <recommendedName>
        <fullName evidence="17">U1 small nuclear ribonucleoprotein C</fullName>
        <shortName evidence="17">U1 snRNP C</shortName>
        <shortName evidence="17">U1-C</shortName>
        <shortName evidence="17">U1C</shortName>
    </recommendedName>
</protein>
<reference evidence="25" key="1">
    <citation type="submission" date="2022-11" db="UniProtKB">
        <authorList>
            <consortium name="WormBaseParasite"/>
        </authorList>
    </citation>
    <scope>IDENTIFICATION</scope>
</reference>
<dbReference type="GO" id="GO:0030619">
    <property type="term" value="F:U1 snRNA binding"/>
    <property type="evidence" value="ECO:0007669"/>
    <property type="project" value="UniProtKB-UniRule"/>
</dbReference>
<evidence type="ECO:0000256" key="19">
    <source>
        <dbReference type="PIRSR" id="PIRSR637359-2"/>
    </source>
</evidence>
<dbReference type="InterPro" id="IPR038552">
    <property type="entry name" value="Tim21_IMS_sf"/>
</dbReference>
<feature type="compositionally biased region" description="Low complexity" evidence="21">
    <location>
        <begin position="282"/>
        <end position="291"/>
    </location>
</feature>
<comment type="similarity">
    <text evidence="4">Belongs to the sulfotransferase 1 family. NDST subfamily.</text>
</comment>
<evidence type="ECO:0000313" key="24">
    <source>
        <dbReference type="Proteomes" id="UP000887561"/>
    </source>
</evidence>
<keyword evidence="5" id="KW-0808">Transferase</keyword>
<dbReference type="Pfam" id="PF12062">
    <property type="entry name" value="HSNSD-CE"/>
    <property type="match status" value="2"/>
</dbReference>
<keyword evidence="13 17" id="KW-0539">Nucleus</keyword>
<dbReference type="SMART" id="SM00451">
    <property type="entry name" value="ZnF_U1"/>
    <property type="match status" value="1"/>
</dbReference>
<evidence type="ECO:0000256" key="1">
    <source>
        <dbReference type="ARBA" id="ARBA00004123"/>
    </source>
</evidence>
<evidence type="ECO:0000256" key="17">
    <source>
        <dbReference type="HAMAP-Rule" id="MF_03153"/>
    </source>
</evidence>
<evidence type="ECO:0000256" key="10">
    <source>
        <dbReference type="ARBA" id="ARBA00022884"/>
    </source>
</evidence>
<dbReference type="Gene3D" id="1.10.8.10">
    <property type="entry name" value="DNA helicase RuvA subunit, C-terminal domain"/>
    <property type="match status" value="1"/>
</dbReference>
<accession>A0A915MUG2</accession>